<name>A0A1H6VTR6_9RHOB</name>
<dbReference type="EMBL" id="FNYD01000003">
    <property type="protein sequence ID" value="SEJ05237.1"/>
    <property type="molecule type" value="Genomic_DNA"/>
</dbReference>
<dbReference type="Gene3D" id="3.10.450.50">
    <property type="match status" value="1"/>
</dbReference>
<evidence type="ECO:0000259" key="1">
    <source>
        <dbReference type="Pfam" id="PF12680"/>
    </source>
</evidence>
<dbReference type="InterPro" id="IPR032710">
    <property type="entry name" value="NTF2-like_dom_sf"/>
</dbReference>
<dbReference type="STRING" id="1227549.SAMN05444007_103216"/>
<evidence type="ECO:0000313" key="2">
    <source>
        <dbReference type="EMBL" id="SEJ05237.1"/>
    </source>
</evidence>
<organism evidence="2 3">
    <name type="scientific">Cribrihabitans marinus</name>
    <dbReference type="NCBI Taxonomy" id="1227549"/>
    <lineage>
        <taxon>Bacteria</taxon>
        <taxon>Pseudomonadati</taxon>
        <taxon>Pseudomonadota</taxon>
        <taxon>Alphaproteobacteria</taxon>
        <taxon>Rhodobacterales</taxon>
        <taxon>Paracoccaceae</taxon>
        <taxon>Cribrihabitans</taxon>
    </lineage>
</organism>
<proteinExistence type="predicted"/>
<dbReference type="OrthoDB" id="9808719at2"/>
<gene>
    <name evidence="2" type="ORF">SAMN05444007_103216</name>
</gene>
<dbReference type="AlphaFoldDB" id="A0A1H6VTR6"/>
<dbReference type="Pfam" id="PF12680">
    <property type="entry name" value="SnoaL_2"/>
    <property type="match status" value="1"/>
</dbReference>
<reference evidence="2 3" key="1">
    <citation type="submission" date="2016-10" db="EMBL/GenBank/DDBJ databases">
        <authorList>
            <person name="de Groot N.N."/>
        </authorList>
    </citation>
    <scope>NUCLEOTIDE SEQUENCE [LARGE SCALE GENOMIC DNA]</scope>
    <source>
        <strain evidence="2 3">DSM 29340</strain>
    </source>
</reference>
<dbReference type="SUPFAM" id="SSF54427">
    <property type="entry name" value="NTF2-like"/>
    <property type="match status" value="1"/>
</dbReference>
<keyword evidence="3" id="KW-1185">Reference proteome</keyword>
<protein>
    <submittedName>
        <fullName evidence="2">SnoaL-like domain-containing protein</fullName>
    </submittedName>
</protein>
<accession>A0A1H6VTR6</accession>
<dbReference type="InterPro" id="IPR037401">
    <property type="entry name" value="SnoaL-like"/>
</dbReference>
<dbReference type="Proteomes" id="UP000199379">
    <property type="component" value="Unassembled WGS sequence"/>
</dbReference>
<feature type="domain" description="SnoaL-like" evidence="1">
    <location>
        <begin position="21"/>
        <end position="109"/>
    </location>
</feature>
<sequence length="121" mass="13103">MATLQETVDTYGAAWRETDPAKRLELLETVWADDAVYVDPMARVEGRAALVAHIGEVLASTGGRVEITSRPNAHHDVAHFTWHMVGPDGAILVRGHDMATLDTDGRIARLAGFFGDPDPLA</sequence>
<evidence type="ECO:0000313" key="3">
    <source>
        <dbReference type="Proteomes" id="UP000199379"/>
    </source>
</evidence>
<dbReference type="RefSeq" id="WP_092363616.1">
    <property type="nucleotide sequence ID" value="NZ_BMGV01000003.1"/>
</dbReference>